<dbReference type="PROSITE" id="PS51257">
    <property type="entry name" value="PROKAR_LIPOPROTEIN"/>
    <property type="match status" value="1"/>
</dbReference>
<proteinExistence type="predicted"/>
<reference evidence="2 3" key="1">
    <citation type="submission" date="2021-03" db="EMBL/GenBank/DDBJ databases">
        <title>novel species isolated from a fishpond in China.</title>
        <authorList>
            <person name="Lu H."/>
            <person name="Cai Z."/>
        </authorList>
    </citation>
    <scope>NUCLEOTIDE SEQUENCE [LARGE SCALE GENOMIC DNA]</scope>
    <source>
        <strain evidence="2 3">JCM 31546</strain>
    </source>
</reference>
<gene>
    <name evidence="2" type="ORF">J0A67_21130</name>
</gene>
<dbReference type="Proteomes" id="UP000664698">
    <property type="component" value="Unassembled WGS sequence"/>
</dbReference>
<keyword evidence="1" id="KW-0732">Signal</keyword>
<protein>
    <submittedName>
        <fullName evidence="2">DUF4843 domain-containing protein</fullName>
    </submittedName>
</protein>
<evidence type="ECO:0000313" key="2">
    <source>
        <dbReference type="EMBL" id="MBN7803393.1"/>
    </source>
</evidence>
<name>A0ABS3BWC2_9BACT</name>
<evidence type="ECO:0000313" key="3">
    <source>
        <dbReference type="Proteomes" id="UP000664698"/>
    </source>
</evidence>
<evidence type="ECO:0000256" key="1">
    <source>
        <dbReference type="SAM" id="SignalP"/>
    </source>
</evidence>
<keyword evidence="3" id="KW-1185">Reference proteome</keyword>
<dbReference type="RefSeq" id="WP_206571381.1">
    <property type="nucleotide sequence ID" value="NZ_JAFKCW010000005.1"/>
</dbReference>
<sequence length="283" mass="30043">MKFNKIFIFLAVILASASLTGCFDDQGDDVLLRDSFVEFEDGRLPNGRTVSFVRLGADQTDLVELQVNRVSTNSSSPITVDIEVDPTSTAIRGVHYEFSEASVTIPAGEFTATVPVTVLTGNIDPAETPDLVLKMTAANGAQVSTNYGDLLVAIRVICSSELAGTYTVFWEYLQLGDGEGGAGQTTTDYVIAGSDEVVFTTAGTGVYSVNDISFGMYPGLYDDSAPSGRISEACGEITGDPSNADRYGDPFTINGVVNEDGTISISWSNRDYGDAGDIVLTKK</sequence>
<dbReference type="SUPFAM" id="SSF141072">
    <property type="entry name" value="CalX-like"/>
    <property type="match status" value="1"/>
</dbReference>
<dbReference type="InterPro" id="IPR038081">
    <property type="entry name" value="CalX-like_sf"/>
</dbReference>
<dbReference type="EMBL" id="JAFKCW010000005">
    <property type="protein sequence ID" value="MBN7803393.1"/>
    <property type="molecule type" value="Genomic_DNA"/>
</dbReference>
<comment type="caution">
    <text evidence="2">The sequence shown here is derived from an EMBL/GenBank/DDBJ whole genome shotgun (WGS) entry which is preliminary data.</text>
</comment>
<dbReference type="Gene3D" id="2.60.40.2030">
    <property type="match status" value="1"/>
</dbReference>
<organism evidence="2 3">
    <name type="scientific">Algoriphagus aestuariicola</name>
    <dbReference type="NCBI Taxonomy" id="1852016"/>
    <lineage>
        <taxon>Bacteria</taxon>
        <taxon>Pseudomonadati</taxon>
        <taxon>Bacteroidota</taxon>
        <taxon>Cytophagia</taxon>
        <taxon>Cytophagales</taxon>
        <taxon>Cyclobacteriaceae</taxon>
        <taxon>Algoriphagus</taxon>
    </lineage>
</organism>
<accession>A0ABS3BWC2</accession>
<feature type="chain" id="PRO_5045166732" evidence="1">
    <location>
        <begin position="18"/>
        <end position="283"/>
    </location>
</feature>
<feature type="signal peptide" evidence="1">
    <location>
        <begin position="1"/>
        <end position="17"/>
    </location>
</feature>